<keyword evidence="10" id="KW-0449">Lipoprotein</keyword>
<keyword evidence="11" id="KW-1185">Reference proteome</keyword>
<sequence length="406" mass="44851">MIWSIAWRNVWRNKLRSLVMIAAIALGLFAGVFTMAFMQGAVDARIESATKTELAHLQVHAPEFLVNNDIALKIDNADEILGNIAALDSVVAASQRLIAEPFIMAAHGTGGGKLIGVVPEQEKKVTDIWEKIVDGAYLEHDSRMPPVVVGEKLAKRLRLKVGTRINVQMVDRHGNLSVKGYRVSGIYRTTNTSYDESTLFVKFKDLQAQLGMEENSAHEIAILLENGDEASAVKPSIQKVAGNYEVQTWKEISPEMSLLTDSMDQYMYVFILIILLALCFGIINTMLMAVLERVKEIGMLMAVGMNRRRIFFMIILESVLLTVSGGILGMLIGSVVTKFFETRPINLAMFAQGLEEYGFASQIYTSLRGETLITIGILVIITGVLSAVWPARKALKLNPAEATRTE</sequence>
<dbReference type="Pfam" id="PF02687">
    <property type="entry name" value="FtsX"/>
    <property type="match status" value="1"/>
</dbReference>
<dbReference type="Pfam" id="PF12704">
    <property type="entry name" value="MacB_PCD"/>
    <property type="match status" value="1"/>
</dbReference>
<gene>
    <name evidence="10" type="ORF">SAMN05444280_1547</name>
</gene>
<comment type="similarity">
    <text evidence="2">Belongs to the ABC-4 integral membrane protein family. LolC/E subfamily.</text>
</comment>
<feature type="transmembrane region" description="Helical" evidence="7">
    <location>
        <begin position="310"/>
        <end position="332"/>
    </location>
</feature>
<dbReference type="GO" id="GO:0098797">
    <property type="term" value="C:plasma membrane protein complex"/>
    <property type="evidence" value="ECO:0007669"/>
    <property type="project" value="TreeGrafter"/>
</dbReference>
<evidence type="ECO:0000256" key="2">
    <source>
        <dbReference type="ARBA" id="ARBA00005236"/>
    </source>
</evidence>
<evidence type="ECO:0000256" key="5">
    <source>
        <dbReference type="ARBA" id="ARBA00022989"/>
    </source>
</evidence>
<keyword evidence="6 7" id="KW-0472">Membrane</keyword>
<keyword evidence="3" id="KW-1003">Cell membrane</keyword>
<proteinExistence type="inferred from homology"/>
<dbReference type="Proteomes" id="UP000184050">
    <property type="component" value="Unassembled WGS sequence"/>
</dbReference>
<dbReference type="AlphaFoldDB" id="A0A1M6P8N2"/>
<dbReference type="RefSeq" id="WP_073173935.1">
    <property type="nucleotide sequence ID" value="NZ_FQZE01000054.1"/>
</dbReference>
<dbReference type="InterPro" id="IPR051447">
    <property type="entry name" value="Lipoprotein-release_system"/>
</dbReference>
<evidence type="ECO:0000256" key="1">
    <source>
        <dbReference type="ARBA" id="ARBA00004651"/>
    </source>
</evidence>
<feature type="domain" description="MacB-like periplasmic core" evidence="9">
    <location>
        <begin position="17"/>
        <end position="239"/>
    </location>
</feature>
<evidence type="ECO:0000256" key="4">
    <source>
        <dbReference type="ARBA" id="ARBA00022692"/>
    </source>
</evidence>
<dbReference type="InterPro" id="IPR003838">
    <property type="entry name" value="ABC3_permease_C"/>
</dbReference>
<dbReference type="InterPro" id="IPR025857">
    <property type="entry name" value="MacB_PCD"/>
</dbReference>
<evidence type="ECO:0000313" key="10">
    <source>
        <dbReference type="EMBL" id="SHK04309.1"/>
    </source>
</evidence>
<evidence type="ECO:0000259" key="8">
    <source>
        <dbReference type="Pfam" id="PF02687"/>
    </source>
</evidence>
<protein>
    <submittedName>
        <fullName evidence="10">ABC-type transport system, involved in lipoprotein release, permease component</fullName>
    </submittedName>
</protein>
<evidence type="ECO:0000256" key="7">
    <source>
        <dbReference type="SAM" id="Phobius"/>
    </source>
</evidence>
<feature type="transmembrane region" description="Helical" evidence="7">
    <location>
        <begin position="371"/>
        <end position="389"/>
    </location>
</feature>
<name>A0A1M6P8N2_9BACT</name>
<dbReference type="STRING" id="1168035.SAMN05444280_1547"/>
<dbReference type="OrthoDB" id="9784014at2"/>
<organism evidence="10 11">
    <name type="scientific">Tangfeifania diversioriginum</name>
    <dbReference type="NCBI Taxonomy" id="1168035"/>
    <lineage>
        <taxon>Bacteria</taxon>
        <taxon>Pseudomonadati</taxon>
        <taxon>Bacteroidota</taxon>
        <taxon>Bacteroidia</taxon>
        <taxon>Marinilabiliales</taxon>
        <taxon>Prolixibacteraceae</taxon>
        <taxon>Tangfeifania</taxon>
    </lineage>
</organism>
<dbReference type="PANTHER" id="PTHR30489">
    <property type="entry name" value="LIPOPROTEIN-RELEASING SYSTEM TRANSMEMBRANE PROTEIN LOLE"/>
    <property type="match status" value="1"/>
</dbReference>
<evidence type="ECO:0000256" key="6">
    <source>
        <dbReference type="ARBA" id="ARBA00023136"/>
    </source>
</evidence>
<evidence type="ECO:0000259" key="9">
    <source>
        <dbReference type="Pfam" id="PF12704"/>
    </source>
</evidence>
<feature type="domain" description="ABC3 transporter permease C-terminal" evidence="8">
    <location>
        <begin position="269"/>
        <end position="399"/>
    </location>
</feature>
<evidence type="ECO:0000313" key="11">
    <source>
        <dbReference type="Proteomes" id="UP000184050"/>
    </source>
</evidence>
<keyword evidence="4 7" id="KW-0812">Transmembrane</keyword>
<dbReference type="PANTHER" id="PTHR30489:SF0">
    <property type="entry name" value="LIPOPROTEIN-RELEASING SYSTEM TRANSMEMBRANE PROTEIN LOLE"/>
    <property type="match status" value="1"/>
</dbReference>
<keyword evidence="5 7" id="KW-1133">Transmembrane helix</keyword>
<feature type="transmembrane region" description="Helical" evidence="7">
    <location>
        <begin position="266"/>
        <end position="290"/>
    </location>
</feature>
<evidence type="ECO:0000256" key="3">
    <source>
        <dbReference type="ARBA" id="ARBA00022475"/>
    </source>
</evidence>
<comment type="subcellular location">
    <subcellularLocation>
        <location evidence="1">Cell membrane</location>
        <topology evidence="1">Multi-pass membrane protein</topology>
    </subcellularLocation>
</comment>
<dbReference type="GO" id="GO:0044874">
    <property type="term" value="P:lipoprotein localization to outer membrane"/>
    <property type="evidence" value="ECO:0007669"/>
    <property type="project" value="TreeGrafter"/>
</dbReference>
<dbReference type="EMBL" id="FQZE01000054">
    <property type="protein sequence ID" value="SHK04309.1"/>
    <property type="molecule type" value="Genomic_DNA"/>
</dbReference>
<accession>A0A1M6P8N2</accession>
<reference evidence="10 11" key="1">
    <citation type="submission" date="2016-11" db="EMBL/GenBank/DDBJ databases">
        <authorList>
            <person name="Jaros S."/>
            <person name="Januszkiewicz K."/>
            <person name="Wedrychowicz H."/>
        </authorList>
    </citation>
    <scope>NUCLEOTIDE SEQUENCE [LARGE SCALE GENOMIC DNA]</scope>
    <source>
        <strain evidence="10 11">DSM 27063</strain>
    </source>
</reference>